<dbReference type="AlphaFoldDB" id="A0A6C0BZ88"/>
<protein>
    <submittedName>
        <fullName evidence="1">Uncharacterized protein</fullName>
    </submittedName>
</protein>
<accession>A0A6C0BZ88</accession>
<dbReference type="EMBL" id="MN739299">
    <property type="protein sequence ID" value="QHS97496.1"/>
    <property type="molecule type" value="Genomic_DNA"/>
</dbReference>
<sequence length="304" mass="35599">MNNTFCKPLNFNSLNPIKRQYIHKNIHLNSKFRDDYYNTSSTNFKYTFSETLEKVVSIKLSSISIPNSWYLFSHEKGNNRFYIEIVDKHGCCEMHEIVIPDGNYDAKQLETYLNGKYFYKSTTQTQLKFIKFSINENNMKSCFEVLDALSGDSTKFNISFVDKDTESVMFNAGWVLGFRHGKYLNLDSYVLSEGLFDGGGDRYLYFCLKDYNRNVSNSNIVYFDDTTMRNDVLAKIYLVDGKFAINFDNISDDSANYAKTREYFGPVTFKKFEIQLLDQYGRQINLNNMDFSFSLEIKHQYNNL</sequence>
<name>A0A6C0BZ88_9ZZZZ</name>
<evidence type="ECO:0000313" key="1">
    <source>
        <dbReference type="EMBL" id="QHS97496.1"/>
    </source>
</evidence>
<proteinExistence type="predicted"/>
<organism evidence="1">
    <name type="scientific">viral metagenome</name>
    <dbReference type="NCBI Taxonomy" id="1070528"/>
    <lineage>
        <taxon>unclassified sequences</taxon>
        <taxon>metagenomes</taxon>
        <taxon>organismal metagenomes</taxon>
    </lineage>
</organism>
<reference evidence="1" key="1">
    <citation type="journal article" date="2020" name="Nature">
        <title>Giant virus diversity and host interactions through global metagenomics.</title>
        <authorList>
            <person name="Schulz F."/>
            <person name="Roux S."/>
            <person name="Paez-Espino D."/>
            <person name="Jungbluth S."/>
            <person name="Walsh D.A."/>
            <person name="Denef V.J."/>
            <person name="McMahon K.D."/>
            <person name="Konstantinidis K.T."/>
            <person name="Eloe-Fadrosh E.A."/>
            <person name="Kyrpides N.C."/>
            <person name="Woyke T."/>
        </authorList>
    </citation>
    <scope>NUCLEOTIDE SEQUENCE</scope>
    <source>
        <strain evidence="1">GVMAG-M-3300020169-51</strain>
    </source>
</reference>